<evidence type="ECO:0000313" key="1">
    <source>
        <dbReference type="EMBL" id="KAK2571776.1"/>
    </source>
</evidence>
<dbReference type="EMBL" id="JARQWQ010000005">
    <property type="protein sequence ID" value="KAK2571776.1"/>
    <property type="molecule type" value="Genomic_DNA"/>
</dbReference>
<dbReference type="GO" id="GO:0005634">
    <property type="term" value="C:nucleus"/>
    <property type="evidence" value="ECO:0007669"/>
    <property type="project" value="TreeGrafter"/>
</dbReference>
<dbReference type="AlphaFoldDB" id="A0AAD9R2Y2"/>
<name>A0AAD9R2Y2_ACRCE</name>
<keyword evidence="2" id="KW-1185">Reference proteome</keyword>
<reference evidence="1" key="2">
    <citation type="journal article" date="2023" name="Science">
        <title>Genomic signatures of disease resistance in endangered staghorn corals.</title>
        <authorList>
            <person name="Vollmer S.V."/>
            <person name="Selwyn J.D."/>
            <person name="Despard B.A."/>
            <person name="Roesel C.L."/>
        </authorList>
    </citation>
    <scope>NUCLEOTIDE SEQUENCE</scope>
    <source>
        <strain evidence="1">K2</strain>
    </source>
</reference>
<dbReference type="PANTHER" id="PTHR12498:SF0">
    <property type="entry name" value="PROTEIN N-TERMINAL ASPARAGINE AMIDOHYDROLASE"/>
    <property type="match status" value="1"/>
</dbReference>
<dbReference type="GO" id="GO:0006511">
    <property type="term" value="P:ubiquitin-dependent protein catabolic process"/>
    <property type="evidence" value="ECO:0007669"/>
    <property type="project" value="TreeGrafter"/>
</dbReference>
<gene>
    <name evidence="1" type="ORF">P5673_003175</name>
</gene>
<comment type="caution">
    <text evidence="1">The sequence shown here is derived from an EMBL/GenBank/DDBJ whole genome shotgun (WGS) entry which is preliminary data.</text>
</comment>
<dbReference type="PANTHER" id="PTHR12498">
    <property type="entry name" value="N-TERMINAL ASPARAGINE AMIDOHYDROLASE"/>
    <property type="match status" value="1"/>
</dbReference>
<reference evidence="1" key="1">
    <citation type="journal article" date="2023" name="G3 (Bethesda)">
        <title>Whole genome assembly and annotation of the endangered Caribbean coral Acropora cervicornis.</title>
        <authorList>
            <person name="Selwyn J.D."/>
            <person name="Vollmer S.V."/>
        </authorList>
    </citation>
    <scope>NUCLEOTIDE SEQUENCE</scope>
    <source>
        <strain evidence="1">K2</strain>
    </source>
</reference>
<proteinExistence type="predicted"/>
<sequence>MPLIVDGKPVSSRFCSFADFSNKNPSFKEKANDFCKRPIQTIKSTGLLYVMQREFSTVSRDDKNVIVIGSEDATTCHIVVLRNTASGLTSLGHFDGYDTSNGIKSMIEAVTSGSGEGSGKIELGLFGGFLDNQGTSEKLAVSILEVIQNQHKSIHLTSACMVGFNDTVEKGLHKPIVFGVAVAIQDGEIFPATFEDKGPDECIRHARIFTGIKMMTEVYNSRHQELRILPYEYEEDISWMIPFFLSAPDEEILEHLSSSPHCEPSDFVENTKATLRHILTHPKPLKTIFPGGKPRVHKHRAGNDGWQLV</sequence>
<evidence type="ECO:0000313" key="2">
    <source>
        <dbReference type="Proteomes" id="UP001249851"/>
    </source>
</evidence>
<organism evidence="1 2">
    <name type="scientific">Acropora cervicornis</name>
    <name type="common">Staghorn coral</name>
    <dbReference type="NCBI Taxonomy" id="6130"/>
    <lineage>
        <taxon>Eukaryota</taxon>
        <taxon>Metazoa</taxon>
        <taxon>Cnidaria</taxon>
        <taxon>Anthozoa</taxon>
        <taxon>Hexacorallia</taxon>
        <taxon>Scleractinia</taxon>
        <taxon>Astrocoeniina</taxon>
        <taxon>Acroporidae</taxon>
        <taxon>Acropora</taxon>
    </lineage>
</organism>
<dbReference type="GO" id="GO:0008418">
    <property type="term" value="F:protein-N-terminal asparagine amidohydrolase activity"/>
    <property type="evidence" value="ECO:0007669"/>
    <property type="project" value="InterPro"/>
</dbReference>
<accession>A0AAD9R2Y2</accession>
<dbReference type="InterPro" id="IPR026750">
    <property type="entry name" value="NTAN1"/>
</dbReference>
<dbReference type="Proteomes" id="UP001249851">
    <property type="component" value="Unassembled WGS sequence"/>
</dbReference>
<dbReference type="Pfam" id="PF14736">
    <property type="entry name" value="N_Asn_amidohyd"/>
    <property type="match status" value="1"/>
</dbReference>
<protein>
    <submittedName>
        <fullName evidence="1">Protein N-terminal asparagine amidohydrolase</fullName>
    </submittedName>
</protein>